<comment type="caution">
    <text evidence="16">The sequence shown here is derived from an EMBL/GenBank/DDBJ whole genome shotgun (WGS) entry which is preliminary data.</text>
</comment>
<evidence type="ECO:0000256" key="7">
    <source>
        <dbReference type="ARBA" id="ARBA00022840"/>
    </source>
</evidence>
<feature type="domain" description="ABC transporter" evidence="15">
    <location>
        <begin position="1"/>
        <end position="481"/>
    </location>
</feature>
<evidence type="ECO:0000256" key="5">
    <source>
        <dbReference type="ARBA" id="ARBA00022763"/>
    </source>
</evidence>
<dbReference type="InterPro" id="IPR003439">
    <property type="entry name" value="ABC_transporter-like_ATP-bd"/>
</dbReference>
<keyword evidence="9" id="KW-0238">DNA-binding</keyword>
<keyword evidence="8" id="KW-0267">Excision nuclease</keyword>
<dbReference type="RefSeq" id="WP_274043020.1">
    <property type="nucleotide sequence ID" value="NZ_JANCPR020000037.1"/>
</dbReference>
<evidence type="ECO:0000256" key="11">
    <source>
        <dbReference type="ARBA" id="ARBA00038000"/>
    </source>
</evidence>
<dbReference type="SUPFAM" id="SSF52540">
    <property type="entry name" value="P-loop containing nucleoside triphosphate hydrolases"/>
    <property type="match status" value="2"/>
</dbReference>
<evidence type="ECO:0000256" key="10">
    <source>
        <dbReference type="ARBA" id="ARBA00023204"/>
    </source>
</evidence>
<keyword evidence="10" id="KW-0234">DNA repair</keyword>
<dbReference type="PANTHER" id="PTHR43152">
    <property type="entry name" value="UVRABC SYSTEM PROTEIN A"/>
    <property type="match status" value="1"/>
</dbReference>
<evidence type="ECO:0000256" key="8">
    <source>
        <dbReference type="ARBA" id="ARBA00022881"/>
    </source>
</evidence>
<evidence type="ECO:0000313" key="17">
    <source>
        <dbReference type="Proteomes" id="UP001214441"/>
    </source>
</evidence>
<feature type="region of interest" description="Disordered" evidence="14">
    <location>
        <begin position="189"/>
        <end position="232"/>
    </location>
</feature>
<dbReference type="InterPro" id="IPR027417">
    <property type="entry name" value="P-loop_NTPase"/>
</dbReference>
<evidence type="ECO:0000313" key="16">
    <source>
        <dbReference type="EMBL" id="MDJ1136190.1"/>
    </source>
</evidence>
<keyword evidence="7" id="KW-0067">ATP-binding</keyword>
<dbReference type="Proteomes" id="UP001214441">
    <property type="component" value="Unassembled WGS sequence"/>
</dbReference>
<comment type="subcellular location">
    <subcellularLocation>
        <location evidence="1">Cytoplasm</location>
    </subcellularLocation>
</comment>
<dbReference type="PANTHER" id="PTHR43152:SF3">
    <property type="entry name" value="UVRABC SYSTEM PROTEIN A"/>
    <property type="match status" value="1"/>
</dbReference>
<sequence>MGREDIVVRGGRENNLRGVTLRIPLGQVTVVTGVSGSGKSSIVFDTVAVESQRQLNEVFPWFVRNRLPKYERPKFEFMENLTPAIIVDQKPVGGGSRSTVGTMTEVNPVLRVLFSRYGTPSAGFSHMYAFNDPQGMCPDCEGLGRTVRLDLGKLLDESRSLNEGAIRHPAFAVGTNYWKRYAQIRRYEGTGSGKSAGNNSAGSSTDTGTGRVSRSGGVLGQGPTVFDPDKPLRDYSPAERELLLYGGGFRTQRPADELGNVALNDYEGLVPRFTRRFLKPGLESLKERERKQAEKVVTEGACPTCEGARLNEGALASRIGGRNLADWCAMEISELIRVMAASEAAGDPAVGPVVAAALMALRRIEAVGLGYLSLDRPTRTLSGGEGQRLKTVRHLGSSLTGMTYIFDEPSVGLHARDVDRLNALLVALRDKGNTVLIVEHDREVIALADHVIDMGPGAGAHGGDVVFTGTVEKLAQSGTVTGRYFSERRGLKPARRRRRPTGALAVRDASFHNLRNVTVDFPTGVLTAVTGVAGSGKSTLVSHVFAARYPEAIVLDQSAVGISPRSTPATYTDIWDMVRRMYARQHGVDAGLFSFNSKGACPACQGRGSVTMDMAYMEPVTTVCEACEGRRFHAEVLGYRMDGRNVVDLLAMTVEQALEHFTDPAILRRLAPLSEVGLGYLTLGRPLSMLSGGERQRLKLAHRLHEKGSVYVFDEPTTGLHMADVETLLALLDRLVDAGNTVVVVEHDLDVVKHADHVIDIGPEAGEQGGRVVFAGTPEDMVRTSWTHTAEYLRRSLPTAG</sequence>
<protein>
    <recommendedName>
        <fullName evidence="12">UvrABC system protein A</fullName>
    </recommendedName>
    <alternativeName>
        <fullName evidence="13">Excinuclease ABC subunit A</fullName>
    </alternativeName>
</protein>
<evidence type="ECO:0000256" key="4">
    <source>
        <dbReference type="ARBA" id="ARBA00022741"/>
    </source>
</evidence>
<proteinExistence type="inferred from homology"/>
<evidence type="ECO:0000256" key="13">
    <source>
        <dbReference type="ARBA" id="ARBA00042156"/>
    </source>
</evidence>
<comment type="similarity">
    <text evidence="11">Belongs to the ABC transporter superfamily. UvrA family.</text>
</comment>
<evidence type="ECO:0000256" key="2">
    <source>
        <dbReference type="ARBA" id="ARBA00022490"/>
    </source>
</evidence>
<evidence type="ECO:0000256" key="6">
    <source>
        <dbReference type="ARBA" id="ARBA00022769"/>
    </source>
</evidence>
<dbReference type="Gene3D" id="1.20.1580.10">
    <property type="entry name" value="ABC transporter ATPase like domain"/>
    <property type="match status" value="3"/>
</dbReference>
<dbReference type="Gene3D" id="1.10.8.280">
    <property type="entry name" value="ABC transporter ATPase domain-like"/>
    <property type="match status" value="2"/>
</dbReference>
<feature type="domain" description="ABC transporter" evidence="15">
    <location>
        <begin position="498"/>
        <end position="794"/>
    </location>
</feature>
<reference evidence="16 17" key="1">
    <citation type="submission" date="2023-05" db="EMBL/GenBank/DDBJ databases">
        <title>Streptantibioticus silvisoli sp. nov., acidotolerant actinomycetes 1 from pine litter.</title>
        <authorList>
            <person name="Swiecimska M."/>
            <person name="Golinska P."/>
            <person name="Sangal V."/>
            <person name="Wachnowicz B."/>
            <person name="Goodfellow M."/>
        </authorList>
    </citation>
    <scope>NUCLEOTIDE SEQUENCE [LARGE SCALE GENOMIC DNA]</scope>
    <source>
        <strain evidence="16 17">DSM 42109</strain>
    </source>
</reference>
<evidence type="ECO:0000256" key="12">
    <source>
        <dbReference type="ARBA" id="ARBA00039316"/>
    </source>
</evidence>
<evidence type="ECO:0000256" key="3">
    <source>
        <dbReference type="ARBA" id="ARBA00022737"/>
    </source>
</evidence>
<dbReference type="PROSITE" id="PS50893">
    <property type="entry name" value="ABC_TRANSPORTER_2"/>
    <property type="match status" value="2"/>
</dbReference>
<accession>A0ABT7A4C2</accession>
<keyword evidence="2" id="KW-0963">Cytoplasm</keyword>
<name>A0ABT7A4C2_9ACTN</name>
<evidence type="ECO:0000259" key="15">
    <source>
        <dbReference type="PROSITE" id="PS50893"/>
    </source>
</evidence>
<keyword evidence="6" id="KW-0228">DNA excision</keyword>
<keyword evidence="3" id="KW-0677">Repeat</keyword>
<gene>
    <name evidence="16" type="ORF">NMN56_030445</name>
</gene>
<dbReference type="Gene3D" id="3.40.50.300">
    <property type="entry name" value="P-loop containing nucleotide triphosphate hydrolases"/>
    <property type="match status" value="3"/>
</dbReference>
<dbReference type="SMART" id="SM00382">
    <property type="entry name" value="AAA"/>
    <property type="match status" value="2"/>
</dbReference>
<dbReference type="InterPro" id="IPR003593">
    <property type="entry name" value="AAA+_ATPase"/>
</dbReference>
<keyword evidence="17" id="KW-1185">Reference proteome</keyword>
<dbReference type="EMBL" id="JANCPR020000037">
    <property type="protein sequence ID" value="MDJ1136190.1"/>
    <property type="molecule type" value="Genomic_DNA"/>
</dbReference>
<keyword evidence="5" id="KW-0227">DNA damage</keyword>
<evidence type="ECO:0000256" key="1">
    <source>
        <dbReference type="ARBA" id="ARBA00004496"/>
    </source>
</evidence>
<evidence type="ECO:0000256" key="9">
    <source>
        <dbReference type="ARBA" id="ARBA00023125"/>
    </source>
</evidence>
<evidence type="ECO:0000256" key="14">
    <source>
        <dbReference type="SAM" id="MobiDB-lite"/>
    </source>
</evidence>
<feature type="compositionally biased region" description="Low complexity" evidence="14">
    <location>
        <begin position="193"/>
        <end position="205"/>
    </location>
</feature>
<keyword evidence="4" id="KW-0547">Nucleotide-binding</keyword>
<organism evidence="16 17">
    <name type="scientific">Streptomyces iconiensis</name>
    <dbReference type="NCBI Taxonomy" id="1384038"/>
    <lineage>
        <taxon>Bacteria</taxon>
        <taxon>Bacillati</taxon>
        <taxon>Actinomycetota</taxon>
        <taxon>Actinomycetes</taxon>
        <taxon>Kitasatosporales</taxon>
        <taxon>Streptomycetaceae</taxon>
        <taxon>Streptomyces</taxon>
    </lineage>
</organism>